<dbReference type="SUPFAM" id="SSF46689">
    <property type="entry name" value="Homeodomain-like"/>
    <property type="match status" value="1"/>
</dbReference>
<dbReference type="Proteomes" id="UP001180020">
    <property type="component" value="Unassembled WGS sequence"/>
</dbReference>
<dbReference type="GO" id="GO:0003677">
    <property type="term" value="F:DNA binding"/>
    <property type="evidence" value="ECO:0007669"/>
    <property type="project" value="UniProtKB-KW"/>
</dbReference>
<evidence type="ECO:0000256" key="5">
    <source>
        <dbReference type="ARBA" id="ARBA00023163"/>
    </source>
</evidence>
<evidence type="ECO:0000259" key="8">
    <source>
        <dbReference type="PROSITE" id="PS51294"/>
    </source>
</evidence>
<keyword evidence="10" id="KW-1185">Reference proteome</keyword>
<reference evidence="9" key="2">
    <citation type="submission" date="2023-06" db="EMBL/GenBank/DDBJ databases">
        <authorList>
            <person name="Ma L."/>
            <person name="Liu K.-W."/>
            <person name="Li Z."/>
            <person name="Hsiao Y.-Y."/>
            <person name="Qi Y."/>
            <person name="Fu T."/>
            <person name="Tang G."/>
            <person name="Zhang D."/>
            <person name="Sun W.-H."/>
            <person name="Liu D.-K."/>
            <person name="Li Y."/>
            <person name="Chen G.-Z."/>
            <person name="Liu X.-D."/>
            <person name="Liao X.-Y."/>
            <person name="Jiang Y.-T."/>
            <person name="Yu X."/>
            <person name="Hao Y."/>
            <person name="Huang J."/>
            <person name="Zhao X.-W."/>
            <person name="Ke S."/>
            <person name="Chen Y.-Y."/>
            <person name="Wu W.-L."/>
            <person name="Hsu J.-L."/>
            <person name="Lin Y.-F."/>
            <person name="Huang M.-D."/>
            <person name="Li C.-Y."/>
            <person name="Huang L."/>
            <person name="Wang Z.-W."/>
            <person name="Zhao X."/>
            <person name="Zhong W.-Y."/>
            <person name="Peng D.-H."/>
            <person name="Ahmad S."/>
            <person name="Lan S."/>
            <person name="Zhang J.-S."/>
            <person name="Tsai W.-C."/>
            <person name="Van De Peer Y."/>
            <person name="Liu Z.-J."/>
        </authorList>
    </citation>
    <scope>NUCLEOTIDE SEQUENCE</scope>
    <source>
        <strain evidence="9">CP</strain>
        <tissue evidence="9">Leaves</tissue>
    </source>
</reference>
<evidence type="ECO:0000256" key="4">
    <source>
        <dbReference type="ARBA" id="ARBA00023125"/>
    </source>
</evidence>
<dbReference type="InterPro" id="IPR017930">
    <property type="entry name" value="Myb_dom"/>
</dbReference>
<protein>
    <submittedName>
        <fullName evidence="9">Transcription factor MYB86</fullName>
    </submittedName>
</protein>
<dbReference type="CDD" id="cd00167">
    <property type="entry name" value="SANT"/>
    <property type="match status" value="1"/>
</dbReference>
<sequence>MEKGDVKDKKVKRGLWSPEEDEKLIQCITNHGCHSWSEVPKKQITEASPNNNNNNIPTKPILKTIFSNSDSTLPLPRIDTNVFSDKDELTRQIDRLTSETWYHNHQYQPQPALPMVTFDDVGLDTDYLGLPVLLDDMASSSSDRVRSCVVDQDVDMSPEVIGEWVVDPSLWGRDCTT</sequence>
<organism evidence="9 10">
    <name type="scientific">Acorus calamus</name>
    <name type="common">Sweet flag</name>
    <dbReference type="NCBI Taxonomy" id="4465"/>
    <lineage>
        <taxon>Eukaryota</taxon>
        <taxon>Viridiplantae</taxon>
        <taxon>Streptophyta</taxon>
        <taxon>Embryophyta</taxon>
        <taxon>Tracheophyta</taxon>
        <taxon>Spermatophyta</taxon>
        <taxon>Magnoliopsida</taxon>
        <taxon>Liliopsida</taxon>
        <taxon>Acoraceae</taxon>
        <taxon>Acorus</taxon>
    </lineage>
</organism>
<dbReference type="PROSITE" id="PS50090">
    <property type="entry name" value="MYB_LIKE"/>
    <property type="match status" value="1"/>
</dbReference>
<dbReference type="InterPro" id="IPR051953">
    <property type="entry name" value="Plant_SW-associated_TFs"/>
</dbReference>
<evidence type="ECO:0000313" key="10">
    <source>
        <dbReference type="Proteomes" id="UP001180020"/>
    </source>
</evidence>
<name>A0AAV9D984_ACOCL</name>
<dbReference type="AlphaFoldDB" id="A0AAV9D984"/>
<keyword evidence="3" id="KW-0805">Transcription regulation</keyword>
<evidence type="ECO:0000256" key="3">
    <source>
        <dbReference type="ARBA" id="ARBA00023015"/>
    </source>
</evidence>
<gene>
    <name evidence="9" type="primary">MYB86</name>
    <name evidence="9" type="ORF">QJS10_CPB15g00788</name>
</gene>
<keyword evidence="4" id="KW-0238">DNA-binding</keyword>
<evidence type="ECO:0000256" key="1">
    <source>
        <dbReference type="ARBA" id="ARBA00004123"/>
    </source>
</evidence>
<dbReference type="PANTHER" id="PTHR47997">
    <property type="entry name" value="MYB DOMAIN PROTEIN 55"/>
    <property type="match status" value="1"/>
</dbReference>
<evidence type="ECO:0000256" key="6">
    <source>
        <dbReference type="ARBA" id="ARBA00023242"/>
    </source>
</evidence>
<comment type="subcellular location">
    <subcellularLocation>
        <location evidence="1">Nucleus</location>
    </subcellularLocation>
</comment>
<dbReference type="PROSITE" id="PS51294">
    <property type="entry name" value="HTH_MYB"/>
    <property type="match status" value="1"/>
</dbReference>
<dbReference type="GO" id="GO:0005634">
    <property type="term" value="C:nucleus"/>
    <property type="evidence" value="ECO:0007669"/>
    <property type="project" value="UniProtKB-SubCell"/>
</dbReference>
<accession>A0AAV9D984</accession>
<dbReference type="InterPro" id="IPR009057">
    <property type="entry name" value="Homeodomain-like_sf"/>
</dbReference>
<dbReference type="PANTHER" id="PTHR47997:SF31">
    <property type="entry name" value="MYB TRANSCRIPTION FACTOR"/>
    <property type="match status" value="1"/>
</dbReference>
<proteinExistence type="predicted"/>
<keyword evidence="6" id="KW-0539">Nucleus</keyword>
<dbReference type="EMBL" id="JAUJYO010000015">
    <property type="protein sequence ID" value="KAK1297003.1"/>
    <property type="molecule type" value="Genomic_DNA"/>
</dbReference>
<dbReference type="Gene3D" id="1.10.10.60">
    <property type="entry name" value="Homeodomain-like"/>
    <property type="match status" value="1"/>
</dbReference>
<comment type="caution">
    <text evidence="9">The sequence shown here is derived from an EMBL/GenBank/DDBJ whole genome shotgun (WGS) entry which is preliminary data.</text>
</comment>
<keyword evidence="2" id="KW-0677">Repeat</keyword>
<dbReference type="Pfam" id="PF00249">
    <property type="entry name" value="Myb_DNA-binding"/>
    <property type="match status" value="1"/>
</dbReference>
<feature type="domain" description="HTH myb-type" evidence="8">
    <location>
        <begin position="8"/>
        <end position="42"/>
    </location>
</feature>
<evidence type="ECO:0000259" key="7">
    <source>
        <dbReference type="PROSITE" id="PS50090"/>
    </source>
</evidence>
<evidence type="ECO:0000313" key="9">
    <source>
        <dbReference type="EMBL" id="KAK1297003.1"/>
    </source>
</evidence>
<feature type="domain" description="Myb-like" evidence="7">
    <location>
        <begin position="8"/>
        <end position="42"/>
    </location>
</feature>
<dbReference type="InterPro" id="IPR001005">
    <property type="entry name" value="SANT/Myb"/>
</dbReference>
<reference evidence="9" key="1">
    <citation type="journal article" date="2023" name="Nat. Commun.">
        <title>Diploid and tetraploid genomes of Acorus and the evolution of monocots.</title>
        <authorList>
            <person name="Ma L."/>
            <person name="Liu K.W."/>
            <person name="Li Z."/>
            <person name="Hsiao Y.Y."/>
            <person name="Qi Y."/>
            <person name="Fu T."/>
            <person name="Tang G.D."/>
            <person name="Zhang D."/>
            <person name="Sun W.H."/>
            <person name="Liu D.K."/>
            <person name="Li Y."/>
            <person name="Chen G.Z."/>
            <person name="Liu X.D."/>
            <person name="Liao X.Y."/>
            <person name="Jiang Y.T."/>
            <person name="Yu X."/>
            <person name="Hao Y."/>
            <person name="Huang J."/>
            <person name="Zhao X.W."/>
            <person name="Ke S."/>
            <person name="Chen Y.Y."/>
            <person name="Wu W.L."/>
            <person name="Hsu J.L."/>
            <person name="Lin Y.F."/>
            <person name="Huang M.D."/>
            <person name="Li C.Y."/>
            <person name="Huang L."/>
            <person name="Wang Z.W."/>
            <person name="Zhao X."/>
            <person name="Zhong W.Y."/>
            <person name="Peng D.H."/>
            <person name="Ahmad S."/>
            <person name="Lan S."/>
            <person name="Zhang J.S."/>
            <person name="Tsai W.C."/>
            <person name="Van de Peer Y."/>
            <person name="Liu Z.J."/>
        </authorList>
    </citation>
    <scope>NUCLEOTIDE SEQUENCE</scope>
    <source>
        <strain evidence="9">CP</strain>
    </source>
</reference>
<evidence type="ECO:0000256" key="2">
    <source>
        <dbReference type="ARBA" id="ARBA00022737"/>
    </source>
</evidence>
<keyword evidence="5" id="KW-0804">Transcription</keyword>